<keyword evidence="3" id="KW-1185">Reference proteome</keyword>
<accession>A0AAW1AJC5</accession>
<evidence type="ECO:0000256" key="1">
    <source>
        <dbReference type="SAM" id="MobiDB-lite"/>
    </source>
</evidence>
<feature type="compositionally biased region" description="Basic residues" evidence="1">
    <location>
        <begin position="13"/>
        <end position="23"/>
    </location>
</feature>
<dbReference type="AlphaFoldDB" id="A0AAW1AJC5"/>
<sequence length="93" mass="10655">MSGAKEMNYSQRMKVRTAGRGRVKRTENGSLGESEEKGSPSLPLESIGPPRSTTCNRRLEAGNFERKYVPREHQIMILWILIPLSDYRLDGRY</sequence>
<comment type="caution">
    <text evidence="2">The sequence shown here is derived from an EMBL/GenBank/DDBJ whole genome shotgun (WGS) entry which is preliminary data.</text>
</comment>
<protein>
    <submittedName>
        <fullName evidence="2">Uncharacterized protein</fullName>
    </submittedName>
</protein>
<gene>
    <name evidence="2" type="ORF">QLX08_000340</name>
</gene>
<reference evidence="2 3" key="1">
    <citation type="submission" date="2024-05" db="EMBL/GenBank/DDBJ databases">
        <title>The nuclear and mitochondrial genome assemblies of Tetragonisca angustula (Apidae: Meliponini), a tiny yet remarkable pollinator in the Neotropics.</title>
        <authorList>
            <person name="Ferrari R."/>
            <person name="Ricardo P.C."/>
            <person name="Dias F.C."/>
            <person name="Araujo N.S."/>
            <person name="Soares D.O."/>
            <person name="Zhou Q.-S."/>
            <person name="Zhu C.-D."/>
            <person name="Coutinho L."/>
            <person name="Airas M.C."/>
            <person name="Batista T.M."/>
        </authorList>
    </citation>
    <scope>NUCLEOTIDE SEQUENCE [LARGE SCALE GENOMIC DNA]</scope>
    <source>
        <strain evidence="2">ASF017062</strain>
        <tissue evidence="2">Abdomen</tissue>
    </source>
</reference>
<dbReference type="EMBL" id="JAWNGG020000004">
    <property type="protein sequence ID" value="KAK9310344.1"/>
    <property type="molecule type" value="Genomic_DNA"/>
</dbReference>
<evidence type="ECO:0000313" key="2">
    <source>
        <dbReference type="EMBL" id="KAK9310344.1"/>
    </source>
</evidence>
<feature type="region of interest" description="Disordered" evidence="1">
    <location>
        <begin position="1"/>
        <end position="55"/>
    </location>
</feature>
<proteinExistence type="predicted"/>
<organism evidence="2 3">
    <name type="scientific">Tetragonisca angustula</name>
    <dbReference type="NCBI Taxonomy" id="166442"/>
    <lineage>
        <taxon>Eukaryota</taxon>
        <taxon>Metazoa</taxon>
        <taxon>Ecdysozoa</taxon>
        <taxon>Arthropoda</taxon>
        <taxon>Hexapoda</taxon>
        <taxon>Insecta</taxon>
        <taxon>Pterygota</taxon>
        <taxon>Neoptera</taxon>
        <taxon>Endopterygota</taxon>
        <taxon>Hymenoptera</taxon>
        <taxon>Apocrita</taxon>
        <taxon>Aculeata</taxon>
        <taxon>Apoidea</taxon>
        <taxon>Anthophila</taxon>
        <taxon>Apidae</taxon>
        <taxon>Tetragonisca</taxon>
    </lineage>
</organism>
<evidence type="ECO:0000313" key="3">
    <source>
        <dbReference type="Proteomes" id="UP001432146"/>
    </source>
</evidence>
<dbReference type="Proteomes" id="UP001432146">
    <property type="component" value="Unassembled WGS sequence"/>
</dbReference>
<name>A0AAW1AJC5_9HYME</name>